<dbReference type="UniPathway" id="UPA00219"/>
<dbReference type="InterPro" id="IPR050396">
    <property type="entry name" value="Glycosyltr_51/Transpeptidase"/>
</dbReference>
<evidence type="ECO:0000256" key="8">
    <source>
        <dbReference type="ARBA" id="ARBA00022679"/>
    </source>
</evidence>
<evidence type="ECO:0000256" key="3">
    <source>
        <dbReference type="ARBA" id="ARBA00007090"/>
    </source>
</evidence>
<gene>
    <name evidence="23" type="ORF">SAMN05216382_2439</name>
</gene>
<dbReference type="Gene3D" id="3.40.710.10">
    <property type="entry name" value="DD-peptidase/beta-lactamase superfamily"/>
    <property type="match status" value="1"/>
</dbReference>
<evidence type="ECO:0000256" key="4">
    <source>
        <dbReference type="ARBA" id="ARBA00007739"/>
    </source>
</evidence>
<comment type="subcellular location">
    <subcellularLocation>
        <location evidence="1">Membrane</location>
    </subcellularLocation>
</comment>
<evidence type="ECO:0000256" key="17">
    <source>
        <dbReference type="ARBA" id="ARBA00044770"/>
    </source>
</evidence>
<evidence type="ECO:0000256" key="20">
    <source>
        <dbReference type="SAM" id="MobiDB-lite"/>
    </source>
</evidence>
<evidence type="ECO:0000256" key="6">
    <source>
        <dbReference type="ARBA" id="ARBA00022670"/>
    </source>
</evidence>
<evidence type="ECO:0000256" key="15">
    <source>
        <dbReference type="ARBA" id="ARBA00023268"/>
    </source>
</evidence>
<keyword evidence="9" id="KW-0812">Transmembrane</keyword>
<evidence type="ECO:0000256" key="5">
    <source>
        <dbReference type="ARBA" id="ARBA00022645"/>
    </source>
</evidence>
<dbReference type="SUPFAM" id="SSF53955">
    <property type="entry name" value="Lysozyme-like"/>
    <property type="match status" value="1"/>
</dbReference>
<dbReference type="OrthoDB" id="9766909at2"/>
<dbReference type="GO" id="GO:0071555">
    <property type="term" value="P:cell wall organization"/>
    <property type="evidence" value="ECO:0007669"/>
    <property type="project" value="UniProtKB-KW"/>
</dbReference>
<comment type="similarity">
    <text evidence="4">In the N-terminal section; belongs to the glycosyltransferase 51 family.</text>
</comment>
<evidence type="ECO:0000313" key="24">
    <source>
        <dbReference type="Proteomes" id="UP000199214"/>
    </source>
</evidence>
<dbReference type="FunFam" id="1.10.3810.10:FF:000003">
    <property type="entry name" value="Penicillin-binding protein 1a"/>
    <property type="match status" value="1"/>
</dbReference>
<proteinExistence type="inferred from homology"/>
<keyword evidence="15" id="KW-0511">Multifunctional enzyme</keyword>
<evidence type="ECO:0000256" key="10">
    <source>
        <dbReference type="ARBA" id="ARBA00022801"/>
    </source>
</evidence>
<keyword evidence="6" id="KW-0645">Protease</keyword>
<dbReference type="PANTHER" id="PTHR32282">
    <property type="entry name" value="BINDING PROTEIN TRANSPEPTIDASE, PUTATIVE-RELATED"/>
    <property type="match status" value="1"/>
</dbReference>
<dbReference type="InterPro" id="IPR023346">
    <property type="entry name" value="Lysozyme-like_dom_sf"/>
</dbReference>
<dbReference type="SUPFAM" id="SSF56601">
    <property type="entry name" value="beta-lactamase/transpeptidase-like"/>
    <property type="match status" value="1"/>
</dbReference>
<dbReference type="STRING" id="1855283.SAMN05216382_2439"/>
<keyword evidence="8" id="KW-0808">Transferase</keyword>
<organism evidence="23 24">
    <name type="scientific">Sphingomonas palmae</name>
    <dbReference type="NCBI Taxonomy" id="1855283"/>
    <lineage>
        <taxon>Bacteria</taxon>
        <taxon>Pseudomonadati</taxon>
        <taxon>Pseudomonadota</taxon>
        <taxon>Alphaproteobacteria</taxon>
        <taxon>Sphingomonadales</taxon>
        <taxon>Sphingomonadaceae</taxon>
        <taxon>Sphingomonas</taxon>
    </lineage>
</organism>
<protein>
    <recommendedName>
        <fullName evidence="17">peptidoglycan glycosyltransferase</fullName>
        <ecNumber evidence="17">2.4.99.28</ecNumber>
    </recommendedName>
</protein>
<evidence type="ECO:0000256" key="18">
    <source>
        <dbReference type="ARBA" id="ARBA00049902"/>
    </source>
</evidence>
<keyword evidence="10" id="KW-0378">Hydrolase</keyword>
<dbReference type="NCBIfam" id="TIGR02074">
    <property type="entry name" value="PBP_1a_fam"/>
    <property type="match status" value="1"/>
</dbReference>
<keyword evidence="24" id="KW-1185">Reference proteome</keyword>
<feature type="compositionally biased region" description="Basic and acidic residues" evidence="20">
    <location>
        <begin position="662"/>
        <end position="682"/>
    </location>
</feature>
<dbReference type="InterPro" id="IPR036950">
    <property type="entry name" value="PBP_transglycosylase"/>
</dbReference>
<dbReference type="RefSeq" id="WP_093006632.1">
    <property type="nucleotide sequence ID" value="NZ_FNZZ01000004.1"/>
</dbReference>
<name>A0A1H7S4N6_9SPHN</name>
<sequence length="722" mass="77902">MARARPSSSRARSKTRSPWRRRWSIAWKSLLVLALVAVGALVTAVYVARAQLPSFEDLKSSPNGQMIRVHAADGSVIVSLGPSYGEWLSIDRIPAVMQRAMISVEDRRFYNHLGVDPIGVARSVDVRVRRGRWTQGGSTITQQLARNIFLTSAKKFGRKFREAILALAIERKFSKDQILELYLNKVYFGGGAYGIDAASRRFFGHGANHLTLSEAAIIAGLVKAPSNYSPTADAEAAVGRAGVVIETMRETGAITPAQAAAADPQGVKLAPAPRQNSVRYFTDWALPQLELLIDETVKPLEVWTTLDTGMQRDADAAIQQNVPKGAQGALVALDRDGAVRAMVGGTDYVSSIYNRATQAVRQPGSAFKLFVYLAAIEAGKTPDDKELDAPVTIDGWSPRNDSRRNSGEVTLRTAFAYSLNTVAAKLGQMVGFQTVADMARRFGITTPVNTHPSMVLGTSEVRLIDMTRAFASVANKGVAVTPYAITKVTTDGETIYTHEVDRSHVLVAPDVAARMTDLLQTAVNTGTGRAAQIGRPVAGKTGTTTSSKDGWFLGFSSGLTTGVWMGRDDAKPIAGLHGGTAPAKAFAAFMRQAVAKRPIEEFDTKVTLPEWQLEPDDEAYYGSPDNSTFVDGDGYPIGGGAEAAPEAQRVPSDEPPATGEGDEQRLDQDWIDRVTNRRRDTPRPAPAPTAGVPAREVPVAPPAERRPPTRVDTYSTADRPYQ</sequence>
<keyword evidence="14" id="KW-0472">Membrane</keyword>
<dbReference type="Pfam" id="PF00912">
    <property type="entry name" value="Transgly"/>
    <property type="match status" value="1"/>
</dbReference>
<dbReference type="GO" id="GO:0008955">
    <property type="term" value="F:peptidoglycan glycosyltransferase activity"/>
    <property type="evidence" value="ECO:0007669"/>
    <property type="project" value="UniProtKB-EC"/>
</dbReference>
<feature type="domain" description="Penicillin-binding protein transpeptidase" evidence="21">
    <location>
        <begin position="329"/>
        <end position="556"/>
    </location>
</feature>
<keyword evidence="7" id="KW-0328">Glycosyltransferase</keyword>
<comment type="pathway">
    <text evidence="19">Glycan biosynthesis.</text>
</comment>
<keyword evidence="13" id="KW-1133">Transmembrane helix</keyword>
<dbReference type="EMBL" id="FNZZ01000004">
    <property type="protein sequence ID" value="SEL67216.1"/>
    <property type="molecule type" value="Genomic_DNA"/>
</dbReference>
<feature type="region of interest" description="Disordered" evidence="20">
    <location>
        <begin position="616"/>
        <end position="722"/>
    </location>
</feature>
<dbReference type="AlphaFoldDB" id="A0A1H7S4N6"/>
<evidence type="ECO:0000259" key="22">
    <source>
        <dbReference type="Pfam" id="PF00912"/>
    </source>
</evidence>
<comment type="catalytic activity">
    <reaction evidence="18">
        <text>[GlcNAc-(1-&gt;4)-Mur2Ac(oyl-L-Ala-gamma-D-Glu-L-Lys-D-Ala-D-Ala)](n)-di-trans,octa-cis-undecaprenyl diphosphate + beta-D-GlcNAc-(1-&gt;4)-Mur2Ac(oyl-L-Ala-gamma-D-Glu-L-Lys-D-Ala-D-Ala)-di-trans,octa-cis-undecaprenyl diphosphate = [GlcNAc-(1-&gt;4)-Mur2Ac(oyl-L-Ala-gamma-D-Glu-L-Lys-D-Ala-D-Ala)](n+1)-di-trans,octa-cis-undecaprenyl diphosphate + di-trans,octa-cis-undecaprenyl diphosphate + H(+)</text>
        <dbReference type="Rhea" id="RHEA:23708"/>
        <dbReference type="Rhea" id="RHEA-COMP:9602"/>
        <dbReference type="Rhea" id="RHEA-COMP:9603"/>
        <dbReference type="ChEBI" id="CHEBI:15378"/>
        <dbReference type="ChEBI" id="CHEBI:58405"/>
        <dbReference type="ChEBI" id="CHEBI:60033"/>
        <dbReference type="ChEBI" id="CHEBI:78435"/>
        <dbReference type="EC" id="2.4.99.28"/>
    </reaction>
</comment>
<keyword evidence="11" id="KW-0133">Cell shape</keyword>
<dbReference type="InterPro" id="IPR012338">
    <property type="entry name" value="Beta-lactam/transpept-like"/>
</dbReference>
<evidence type="ECO:0000256" key="2">
    <source>
        <dbReference type="ARBA" id="ARBA00004752"/>
    </source>
</evidence>
<keyword evidence="5" id="KW-0121">Carboxypeptidase</keyword>
<keyword evidence="16" id="KW-0961">Cell wall biogenesis/degradation</keyword>
<evidence type="ECO:0000256" key="16">
    <source>
        <dbReference type="ARBA" id="ARBA00023316"/>
    </source>
</evidence>
<dbReference type="GO" id="GO:0009252">
    <property type="term" value="P:peptidoglycan biosynthetic process"/>
    <property type="evidence" value="ECO:0007669"/>
    <property type="project" value="UniProtKB-UniPathway"/>
</dbReference>
<dbReference type="InterPro" id="IPR001264">
    <property type="entry name" value="Glyco_trans_51"/>
</dbReference>
<dbReference type="EC" id="2.4.99.28" evidence="17"/>
<dbReference type="GO" id="GO:0016020">
    <property type="term" value="C:membrane"/>
    <property type="evidence" value="ECO:0007669"/>
    <property type="project" value="UniProtKB-SubCell"/>
</dbReference>
<feature type="compositionally biased region" description="Low complexity" evidence="20">
    <location>
        <begin position="688"/>
        <end position="698"/>
    </location>
</feature>
<dbReference type="PANTHER" id="PTHR32282:SF33">
    <property type="entry name" value="PEPTIDOGLYCAN GLYCOSYLTRANSFERASE"/>
    <property type="match status" value="1"/>
</dbReference>
<evidence type="ECO:0000256" key="11">
    <source>
        <dbReference type="ARBA" id="ARBA00022960"/>
    </source>
</evidence>
<dbReference type="GO" id="GO:0006508">
    <property type="term" value="P:proteolysis"/>
    <property type="evidence" value="ECO:0007669"/>
    <property type="project" value="UniProtKB-KW"/>
</dbReference>
<dbReference type="GO" id="GO:0008360">
    <property type="term" value="P:regulation of cell shape"/>
    <property type="evidence" value="ECO:0007669"/>
    <property type="project" value="UniProtKB-KW"/>
</dbReference>
<evidence type="ECO:0000256" key="9">
    <source>
        <dbReference type="ARBA" id="ARBA00022692"/>
    </source>
</evidence>
<comment type="similarity">
    <text evidence="3">In the C-terminal section; belongs to the transpeptidase family.</text>
</comment>
<reference evidence="24" key="1">
    <citation type="submission" date="2016-10" db="EMBL/GenBank/DDBJ databases">
        <authorList>
            <person name="Varghese N."/>
            <person name="Submissions S."/>
        </authorList>
    </citation>
    <scope>NUCLEOTIDE SEQUENCE [LARGE SCALE GENOMIC DNA]</scope>
    <source>
        <strain evidence="24">JS21-1</strain>
    </source>
</reference>
<dbReference type="GO" id="GO:0004180">
    <property type="term" value="F:carboxypeptidase activity"/>
    <property type="evidence" value="ECO:0007669"/>
    <property type="project" value="UniProtKB-KW"/>
</dbReference>
<dbReference type="GO" id="GO:0030288">
    <property type="term" value="C:outer membrane-bounded periplasmic space"/>
    <property type="evidence" value="ECO:0007669"/>
    <property type="project" value="TreeGrafter"/>
</dbReference>
<dbReference type="Gene3D" id="1.10.3810.10">
    <property type="entry name" value="Biosynthetic peptidoglycan transglycosylase-like"/>
    <property type="match status" value="1"/>
</dbReference>
<dbReference type="InterPro" id="IPR001460">
    <property type="entry name" value="PCN-bd_Tpept"/>
</dbReference>
<evidence type="ECO:0000256" key="13">
    <source>
        <dbReference type="ARBA" id="ARBA00022989"/>
    </source>
</evidence>
<comment type="pathway">
    <text evidence="2">Cell wall biogenesis; peptidoglycan biosynthesis.</text>
</comment>
<feature type="domain" description="Glycosyl transferase family 51" evidence="22">
    <location>
        <begin position="77"/>
        <end position="248"/>
    </location>
</feature>
<evidence type="ECO:0000256" key="7">
    <source>
        <dbReference type="ARBA" id="ARBA00022676"/>
    </source>
</evidence>
<evidence type="ECO:0000256" key="12">
    <source>
        <dbReference type="ARBA" id="ARBA00022984"/>
    </source>
</evidence>
<evidence type="ECO:0000256" key="14">
    <source>
        <dbReference type="ARBA" id="ARBA00023136"/>
    </source>
</evidence>
<accession>A0A1H7S4N6</accession>
<evidence type="ECO:0000313" key="23">
    <source>
        <dbReference type="EMBL" id="SEL67216.1"/>
    </source>
</evidence>
<dbReference type="Pfam" id="PF00905">
    <property type="entry name" value="Transpeptidase"/>
    <property type="match status" value="1"/>
</dbReference>
<evidence type="ECO:0000259" key="21">
    <source>
        <dbReference type="Pfam" id="PF00905"/>
    </source>
</evidence>
<dbReference type="Proteomes" id="UP000199214">
    <property type="component" value="Unassembled WGS sequence"/>
</dbReference>
<evidence type="ECO:0000256" key="1">
    <source>
        <dbReference type="ARBA" id="ARBA00004370"/>
    </source>
</evidence>
<keyword evidence="12" id="KW-0573">Peptidoglycan synthesis</keyword>
<dbReference type="GO" id="GO:0008658">
    <property type="term" value="F:penicillin binding"/>
    <property type="evidence" value="ECO:0007669"/>
    <property type="project" value="InterPro"/>
</dbReference>
<evidence type="ECO:0000256" key="19">
    <source>
        <dbReference type="ARBA" id="ARBA00060592"/>
    </source>
</evidence>